<dbReference type="EMBL" id="MU167223">
    <property type="protein sequence ID" value="KAG0150017.1"/>
    <property type="molecule type" value="Genomic_DNA"/>
</dbReference>
<dbReference type="GO" id="GO:0016020">
    <property type="term" value="C:membrane"/>
    <property type="evidence" value="ECO:0007669"/>
    <property type="project" value="UniProtKB-SubCell"/>
</dbReference>
<feature type="transmembrane region" description="Helical" evidence="9">
    <location>
        <begin position="488"/>
        <end position="507"/>
    </location>
</feature>
<feature type="transmembrane region" description="Helical" evidence="9">
    <location>
        <begin position="595"/>
        <end position="618"/>
    </location>
</feature>
<organism evidence="10 11">
    <name type="scientific">Cronartium quercuum f. sp. fusiforme G11</name>
    <dbReference type="NCBI Taxonomy" id="708437"/>
    <lineage>
        <taxon>Eukaryota</taxon>
        <taxon>Fungi</taxon>
        <taxon>Dikarya</taxon>
        <taxon>Basidiomycota</taxon>
        <taxon>Pucciniomycotina</taxon>
        <taxon>Pucciniomycetes</taxon>
        <taxon>Pucciniales</taxon>
        <taxon>Coleosporiaceae</taxon>
        <taxon>Cronartium</taxon>
    </lineage>
</organism>
<feature type="transmembrane region" description="Helical" evidence="9">
    <location>
        <begin position="230"/>
        <end position="255"/>
    </location>
</feature>
<proteinExistence type="inferred from homology"/>
<evidence type="ECO:0000256" key="9">
    <source>
        <dbReference type="SAM" id="Phobius"/>
    </source>
</evidence>
<evidence type="ECO:0000313" key="10">
    <source>
        <dbReference type="EMBL" id="KAG0150017.1"/>
    </source>
</evidence>
<evidence type="ECO:0000256" key="8">
    <source>
        <dbReference type="ARBA" id="ARBA00023136"/>
    </source>
</evidence>
<accession>A0A9P6NTD3</accession>
<keyword evidence="6" id="KW-0653">Protein transport</keyword>
<dbReference type="OrthoDB" id="9986677at2759"/>
<name>A0A9P6NTD3_9BASI</name>
<feature type="transmembrane region" description="Helical" evidence="9">
    <location>
        <begin position="519"/>
        <end position="538"/>
    </location>
</feature>
<feature type="transmembrane region" description="Helical" evidence="9">
    <location>
        <begin position="169"/>
        <end position="191"/>
    </location>
</feature>
<feature type="transmembrane region" description="Helical" evidence="9">
    <location>
        <begin position="131"/>
        <end position="149"/>
    </location>
</feature>
<comment type="similarity">
    <text evidence="2">Belongs to the oligopeptide OPT transporter family.</text>
</comment>
<dbReference type="Proteomes" id="UP000886653">
    <property type="component" value="Unassembled WGS sequence"/>
</dbReference>
<evidence type="ECO:0000256" key="5">
    <source>
        <dbReference type="ARBA" id="ARBA00022856"/>
    </source>
</evidence>
<feature type="transmembrane region" description="Helical" evidence="9">
    <location>
        <begin position="66"/>
        <end position="87"/>
    </location>
</feature>
<protein>
    <recommendedName>
        <fullName evidence="12">Oligopeptide transporter</fullName>
    </recommendedName>
</protein>
<gene>
    <name evidence="10" type="ORF">CROQUDRAFT_58749</name>
</gene>
<keyword evidence="5" id="KW-0571">Peptide transport</keyword>
<feature type="transmembrane region" description="Helical" evidence="9">
    <location>
        <begin position="390"/>
        <end position="409"/>
    </location>
</feature>
<evidence type="ECO:0000313" key="11">
    <source>
        <dbReference type="Proteomes" id="UP000886653"/>
    </source>
</evidence>
<keyword evidence="3" id="KW-0813">Transport</keyword>
<evidence type="ECO:0000256" key="2">
    <source>
        <dbReference type="ARBA" id="ARBA00008807"/>
    </source>
</evidence>
<dbReference type="InterPro" id="IPR004648">
    <property type="entry name" value="Oligpept_transpt"/>
</dbReference>
<feature type="transmembrane region" description="Helical" evidence="9">
    <location>
        <begin position="309"/>
        <end position="333"/>
    </location>
</feature>
<dbReference type="PANTHER" id="PTHR22601">
    <property type="entry name" value="ISP4 LIKE PROTEIN"/>
    <property type="match status" value="1"/>
</dbReference>
<keyword evidence="11" id="KW-1185">Reference proteome</keyword>
<evidence type="ECO:0000256" key="3">
    <source>
        <dbReference type="ARBA" id="ARBA00022448"/>
    </source>
</evidence>
<keyword evidence="4 9" id="KW-0812">Transmembrane</keyword>
<dbReference type="GO" id="GO:0015031">
    <property type="term" value="P:protein transport"/>
    <property type="evidence" value="ECO:0007669"/>
    <property type="project" value="UniProtKB-KW"/>
</dbReference>
<feature type="transmembrane region" description="Helical" evidence="9">
    <location>
        <begin position="203"/>
        <end position="224"/>
    </location>
</feature>
<dbReference type="AlphaFoldDB" id="A0A9P6NTD3"/>
<evidence type="ECO:0008006" key="12">
    <source>
        <dbReference type="Google" id="ProtNLM"/>
    </source>
</evidence>
<dbReference type="GO" id="GO:0035673">
    <property type="term" value="F:oligopeptide transmembrane transporter activity"/>
    <property type="evidence" value="ECO:0007669"/>
    <property type="project" value="InterPro"/>
</dbReference>
<dbReference type="Pfam" id="PF03169">
    <property type="entry name" value="OPT"/>
    <property type="match status" value="2"/>
</dbReference>
<sequence length="657" mass="71193">MRSRKEPRSDPFDEITIIENINVDDDEEGPTITVRGVAIGMLAGALGAASSQMFMFKPVHLKVDPLFIQLLCLVLSRLLALIPGPIWWNPGPVLMKETVFSAIMASSAAGTALAVEGVATQRLFFNKELSFFATGLTILSTQLIGLGMAGENDRTKAQVSYFKKALLAISLYEIFPTYIAPALVAISPWCLTLPQIPEVTNLFGGSMAGEGMGLLAISADWMLVGHHGPMFVPLASQMTEWAGYIVGIFLCMAAFRNKWFGGPNLPFIAYDMYDDTAKPYNLTAVVFENGTPNLAGIAKLGLPSYTPTIVLCKALLCSAASASITIALFYSFFAIKEQRKNGPDAAREQKCPHRAVTERLPDFPTLGYIILFVVSVVMAVIASQVGQSGLSLLGLFVAITFSSVFGIAFPGNVHANLWFTLYGSTTVSQCTFMLKDLKLGQYMHLAPLSIVIAQLGGTLLGAIIQYLVMITIVRTQHDTLLLPHGNGVFTGMYLSLMASEATSWGIFSRELYFPGKKYAIVPFFLLLGFVSPLPFLIFGKIRPASRLSLFNPSCMVSAMAHSMLGATSGRTMGAVIGFTSQYVMRKYHFNWYKKYNYVLCAALDGGTQITVLLLGFIFQGGAGLDLKFPTYALNPQGPRDYCFMAGAGGKSGHGGHH</sequence>
<keyword evidence="7 9" id="KW-1133">Transmembrane helix</keyword>
<feature type="transmembrane region" description="Helical" evidence="9">
    <location>
        <begin position="365"/>
        <end position="383"/>
    </location>
</feature>
<evidence type="ECO:0000256" key="7">
    <source>
        <dbReference type="ARBA" id="ARBA00022989"/>
    </source>
</evidence>
<evidence type="ECO:0000256" key="1">
    <source>
        <dbReference type="ARBA" id="ARBA00004141"/>
    </source>
</evidence>
<comment type="caution">
    <text evidence="10">The sequence shown here is derived from an EMBL/GenBank/DDBJ whole genome shotgun (WGS) entry which is preliminary data.</text>
</comment>
<dbReference type="InterPro" id="IPR004813">
    <property type="entry name" value="OPT"/>
</dbReference>
<feature type="transmembrane region" description="Helical" evidence="9">
    <location>
        <begin position="32"/>
        <end position="54"/>
    </location>
</feature>
<comment type="subcellular location">
    <subcellularLocation>
        <location evidence="1">Membrane</location>
        <topology evidence="1">Multi-pass membrane protein</topology>
    </subcellularLocation>
</comment>
<evidence type="ECO:0000256" key="4">
    <source>
        <dbReference type="ARBA" id="ARBA00022692"/>
    </source>
</evidence>
<evidence type="ECO:0000256" key="6">
    <source>
        <dbReference type="ARBA" id="ARBA00022927"/>
    </source>
</evidence>
<feature type="transmembrane region" description="Helical" evidence="9">
    <location>
        <begin position="446"/>
        <end position="468"/>
    </location>
</feature>
<keyword evidence="8 9" id="KW-0472">Membrane</keyword>
<reference evidence="10" key="1">
    <citation type="submission" date="2013-11" db="EMBL/GenBank/DDBJ databases">
        <title>Genome sequence of the fusiform rust pathogen reveals effectors for host alternation and coevolution with pine.</title>
        <authorList>
            <consortium name="DOE Joint Genome Institute"/>
            <person name="Smith K."/>
            <person name="Pendleton A."/>
            <person name="Kubisiak T."/>
            <person name="Anderson C."/>
            <person name="Salamov A."/>
            <person name="Aerts A."/>
            <person name="Riley R."/>
            <person name="Clum A."/>
            <person name="Lindquist E."/>
            <person name="Ence D."/>
            <person name="Campbell M."/>
            <person name="Kronenberg Z."/>
            <person name="Feau N."/>
            <person name="Dhillon B."/>
            <person name="Hamelin R."/>
            <person name="Burleigh J."/>
            <person name="Smith J."/>
            <person name="Yandell M."/>
            <person name="Nelson C."/>
            <person name="Grigoriev I."/>
            <person name="Davis J."/>
        </authorList>
    </citation>
    <scope>NUCLEOTIDE SEQUENCE</scope>
    <source>
        <strain evidence="10">G11</strain>
    </source>
</reference>